<dbReference type="GO" id="GO:0005544">
    <property type="term" value="F:calcium-dependent phospholipid binding"/>
    <property type="evidence" value="ECO:0007669"/>
    <property type="project" value="TreeGrafter"/>
</dbReference>
<feature type="compositionally biased region" description="Basic and acidic residues" evidence="2">
    <location>
        <begin position="200"/>
        <end position="210"/>
    </location>
</feature>
<feature type="compositionally biased region" description="Polar residues" evidence="2">
    <location>
        <begin position="135"/>
        <end position="148"/>
    </location>
</feature>
<keyword evidence="3" id="KW-0812">Transmembrane</keyword>
<dbReference type="AlphaFoldDB" id="A0A267GE30"/>
<dbReference type="GO" id="GO:0030276">
    <property type="term" value="F:clathrin binding"/>
    <property type="evidence" value="ECO:0007669"/>
    <property type="project" value="TreeGrafter"/>
</dbReference>
<evidence type="ECO:0000313" key="5">
    <source>
        <dbReference type="EMBL" id="PAA83559.1"/>
    </source>
</evidence>
<dbReference type="Gene3D" id="2.60.40.150">
    <property type="entry name" value="C2 domain"/>
    <property type="match status" value="2"/>
</dbReference>
<dbReference type="SUPFAM" id="SSF49562">
    <property type="entry name" value="C2 domain (Calcium/lipid-binding domain, CaLB)"/>
    <property type="match status" value="2"/>
</dbReference>
<dbReference type="PROSITE" id="PS50004">
    <property type="entry name" value="C2"/>
    <property type="match status" value="2"/>
</dbReference>
<feature type="domain" description="C2" evidence="4">
    <location>
        <begin position="214"/>
        <end position="339"/>
    </location>
</feature>
<dbReference type="GO" id="GO:0030424">
    <property type="term" value="C:axon"/>
    <property type="evidence" value="ECO:0007669"/>
    <property type="project" value="TreeGrafter"/>
</dbReference>
<comment type="caution">
    <text evidence="5">The sequence shown here is derived from an EMBL/GenBank/DDBJ whole genome shotgun (WGS) entry which is preliminary data.</text>
</comment>
<dbReference type="STRING" id="282301.A0A267GE30"/>
<dbReference type="PANTHER" id="PTHR10024:SF344">
    <property type="entry name" value="SYNAPTOTAGMIN-7"/>
    <property type="match status" value="1"/>
</dbReference>
<keyword evidence="1" id="KW-0677">Repeat</keyword>
<feature type="transmembrane region" description="Helical" evidence="3">
    <location>
        <begin position="12"/>
        <end position="34"/>
    </location>
</feature>
<dbReference type="GO" id="GO:0070382">
    <property type="term" value="C:exocytic vesicle"/>
    <property type="evidence" value="ECO:0007669"/>
    <property type="project" value="TreeGrafter"/>
</dbReference>
<dbReference type="EMBL" id="NIVC01000415">
    <property type="protein sequence ID" value="PAA83559.1"/>
    <property type="molecule type" value="Genomic_DNA"/>
</dbReference>
<accession>A0A267GE30</accession>
<dbReference type="GO" id="GO:0098793">
    <property type="term" value="C:presynapse"/>
    <property type="evidence" value="ECO:0007669"/>
    <property type="project" value="GOC"/>
</dbReference>
<dbReference type="GO" id="GO:0005886">
    <property type="term" value="C:plasma membrane"/>
    <property type="evidence" value="ECO:0007669"/>
    <property type="project" value="TreeGrafter"/>
</dbReference>
<keyword evidence="3" id="KW-0472">Membrane</keyword>
<keyword evidence="3" id="KW-1133">Transmembrane helix</keyword>
<name>A0A267GE30_9PLAT</name>
<reference evidence="5 6" key="1">
    <citation type="submission" date="2017-06" db="EMBL/GenBank/DDBJ databases">
        <title>A platform for efficient transgenesis in Macrostomum lignano, a flatworm model organism for stem cell research.</title>
        <authorList>
            <person name="Berezikov E."/>
        </authorList>
    </citation>
    <scope>NUCLEOTIDE SEQUENCE [LARGE SCALE GENOMIC DNA]</scope>
    <source>
        <strain evidence="5">DV1</strain>
        <tissue evidence="5">Whole organism</tissue>
    </source>
</reference>
<dbReference type="PRINTS" id="PR00360">
    <property type="entry name" value="C2DOMAIN"/>
</dbReference>
<evidence type="ECO:0000313" key="6">
    <source>
        <dbReference type="Proteomes" id="UP000215902"/>
    </source>
</evidence>
<protein>
    <recommendedName>
        <fullName evidence="4">C2 domain-containing protein</fullName>
    </recommendedName>
</protein>
<dbReference type="OrthoDB" id="270970at2759"/>
<dbReference type="PANTHER" id="PTHR10024">
    <property type="entry name" value="SYNAPTOTAGMIN"/>
    <property type="match status" value="1"/>
</dbReference>
<evidence type="ECO:0000259" key="4">
    <source>
        <dbReference type="PROSITE" id="PS50004"/>
    </source>
</evidence>
<dbReference type="Pfam" id="PF00168">
    <property type="entry name" value="C2"/>
    <property type="match status" value="2"/>
</dbReference>
<feature type="compositionally biased region" description="Low complexity" evidence="2">
    <location>
        <begin position="84"/>
        <end position="95"/>
    </location>
</feature>
<dbReference type="GO" id="GO:0005509">
    <property type="term" value="F:calcium ion binding"/>
    <property type="evidence" value="ECO:0007669"/>
    <property type="project" value="TreeGrafter"/>
</dbReference>
<dbReference type="Proteomes" id="UP000215902">
    <property type="component" value="Unassembled WGS sequence"/>
</dbReference>
<dbReference type="InterPro" id="IPR035892">
    <property type="entry name" value="C2_domain_sf"/>
</dbReference>
<feature type="non-terminal residue" evidence="5">
    <location>
        <position position="1"/>
    </location>
</feature>
<feature type="compositionally biased region" description="Pro residues" evidence="2">
    <location>
        <begin position="101"/>
        <end position="126"/>
    </location>
</feature>
<dbReference type="GO" id="GO:0006906">
    <property type="term" value="P:vesicle fusion"/>
    <property type="evidence" value="ECO:0007669"/>
    <property type="project" value="TreeGrafter"/>
</dbReference>
<evidence type="ECO:0000256" key="1">
    <source>
        <dbReference type="ARBA" id="ARBA00022737"/>
    </source>
</evidence>
<dbReference type="GO" id="GO:0001786">
    <property type="term" value="F:phosphatidylserine binding"/>
    <property type="evidence" value="ECO:0007669"/>
    <property type="project" value="TreeGrafter"/>
</dbReference>
<feature type="compositionally biased region" description="Low complexity" evidence="2">
    <location>
        <begin position="156"/>
        <end position="173"/>
    </location>
</feature>
<evidence type="ECO:0000256" key="2">
    <source>
        <dbReference type="SAM" id="MobiDB-lite"/>
    </source>
</evidence>
<dbReference type="PRINTS" id="PR00399">
    <property type="entry name" value="SYNAPTOTAGMN"/>
</dbReference>
<dbReference type="InterPro" id="IPR000008">
    <property type="entry name" value="C2_dom"/>
</dbReference>
<sequence length="488" mass="54150">LYSQLIIMEQTQAVLVVVLCAFVAVLFILVLSFYTPLCDAGLGCCFKRRRRRSTAVTRRKQYRAKRSICSCLPLSCQSRCCSSDTSSSDSDSPSDATAQKQPPPPRPPPPSSVPPSPHLLHPPPSRPSSVRVGLSNPSLVSTLTSETKPVQPPAAAPASAAPPGASGSADSAHPAPPIVGAVGVTAADNPDANQADADDPLIRDELNDEGRDHGLGRIRFSLTYDWTSRQLSVKICEARGLPAMDFPLGTSDPYCKVSILPDKANRVQTKVRSRKLNPTWNEVFLFENFPGERLLDRTLLIQVLDYDRFSRDDPIGDAQFPLVFLHTVDGARRSLTLWRNLQPNRKTRGFVGELLLALSYNPHSNQLNLVLMRAKDLKAMDLSRTSDPYCVAKLVHSKTRRVCQRRRSTVVRRSLSPQWNESFTFGVPADKVHEYHLELVVKDKDFLGSETIGRIRLGTRSCPSETAHWTEVLSKPRQQVARWHTLKH</sequence>
<feature type="domain" description="C2" evidence="4">
    <location>
        <begin position="350"/>
        <end position="484"/>
    </location>
</feature>
<feature type="compositionally biased region" description="Low complexity" evidence="2">
    <location>
        <begin position="186"/>
        <end position="195"/>
    </location>
</feature>
<dbReference type="GO" id="GO:0048791">
    <property type="term" value="P:calcium ion-regulated exocytosis of neurotransmitter"/>
    <property type="evidence" value="ECO:0007669"/>
    <property type="project" value="TreeGrafter"/>
</dbReference>
<dbReference type="InterPro" id="IPR001565">
    <property type="entry name" value="Synaptotagmin"/>
</dbReference>
<keyword evidence="6" id="KW-1185">Reference proteome</keyword>
<evidence type="ECO:0000256" key="3">
    <source>
        <dbReference type="SAM" id="Phobius"/>
    </source>
</evidence>
<gene>
    <name evidence="5" type="ORF">BOX15_Mlig004812g1</name>
</gene>
<proteinExistence type="predicted"/>
<organism evidence="5 6">
    <name type="scientific">Macrostomum lignano</name>
    <dbReference type="NCBI Taxonomy" id="282301"/>
    <lineage>
        <taxon>Eukaryota</taxon>
        <taxon>Metazoa</taxon>
        <taxon>Spiralia</taxon>
        <taxon>Lophotrochozoa</taxon>
        <taxon>Platyhelminthes</taxon>
        <taxon>Rhabditophora</taxon>
        <taxon>Macrostomorpha</taxon>
        <taxon>Macrostomida</taxon>
        <taxon>Macrostomidae</taxon>
        <taxon>Macrostomum</taxon>
    </lineage>
</organism>
<feature type="region of interest" description="Disordered" evidence="2">
    <location>
        <begin position="84"/>
        <end position="210"/>
    </location>
</feature>
<dbReference type="GO" id="GO:0000149">
    <property type="term" value="F:SNARE binding"/>
    <property type="evidence" value="ECO:0007669"/>
    <property type="project" value="TreeGrafter"/>
</dbReference>
<dbReference type="SMART" id="SM00239">
    <property type="entry name" value="C2"/>
    <property type="match status" value="2"/>
</dbReference>